<comment type="caution">
    <text evidence="2">The sequence shown here is derived from an EMBL/GenBank/DDBJ whole genome shotgun (WGS) entry which is preliminary data.</text>
</comment>
<protein>
    <recommendedName>
        <fullName evidence="4">Apple domain-containing protein</fullName>
    </recommendedName>
</protein>
<sequence>MLQFVELCPILVLSALIQDKGSAEGVRNFSRILLTRHFIDSISITNPSTKRRDRIDKQQAREEKYPLLISRYSRFNISYREDSSPTFREHVFIKDEFHHLNVSPVETFSVSDVMDCTFKCLCNPFCFSANLAVVRKADGKFWCELLSSDKYKNSTEYTESRNVHHFSLKSPCSSSPCQNKATCVTNYKYDSFELNTSQLVILIVDSKPLTVFCHVGDLGCGRGGWTPVMKIDGDKGTFHYDAEYWTDKRSYNLAGGRTGFDSQETKLPTFWNTSFSKICLGMRIGQNKKFIVMNKQAESLYSLIVDGIYRNTSLGRDTWKKLIGPDASLQSNCNMEGFNAVSLDSGHARARIGIIGNNEEDCKRADSWLGFGAGVITGESLTCGNYATANPDNGDRAIDAFGYIFVQLNTNQLVTLIVDSKPLSVFCHVENFGCGRGGWTPVMKIDGNKVTFRYDSEYWVDKNTFKLGGGKTGFDSQETKLPTYWNTPFSKICLGMKNGQNKTFIGMNKQAESLYSLIADGNYRNTSLGRTTRKNLIGSDASLQRNCNMEGFNAVSKDRNFAKARIGIIGNNEENCDSSDSWIGFGTGVVYNENLTCGNYALANPDNGDKTIGTMGYILVQ</sequence>
<evidence type="ECO:0008006" key="4">
    <source>
        <dbReference type="Google" id="ProtNLM"/>
    </source>
</evidence>
<evidence type="ECO:0000313" key="2">
    <source>
        <dbReference type="EMBL" id="RMX56934.1"/>
    </source>
</evidence>
<proteinExistence type="predicted"/>
<evidence type="ECO:0000256" key="1">
    <source>
        <dbReference type="SAM" id="SignalP"/>
    </source>
</evidence>
<keyword evidence="3" id="KW-1185">Reference proteome</keyword>
<name>A0A3M6UTN9_POCDA</name>
<reference evidence="2 3" key="1">
    <citation type="journal article" date="2018" name="Sci. Rep.">
        <title>Comparative analysis of the Pocillopora damicornis genome highlights role of immune system in coral evolution.</title>
        <authorList>
            <person name="Cunning R."/>
            <person name="Bay R.A."/>
            <person name="Gillette P."/>
            <person name="Baker A.C."/>
            <person name="Traylor-Knowles N."/>
        </authorList>
    </citation>
    <scope>NUCLEOTIDE SEQUENCE [LARGE SCALE GENOMIC DNA]</scope>
    <source>
        <strain evidence="2">RSMAS</strain>
        <tissue evidence="2">Whole animal</tissue>
    </source>
</reference>
<dbReference type="AlphaFoldDB" id="A0A3M6UTN9"/>
<keyword evidence="1" id="KW-0732">Signal</keyword>
<dbReference type="Proteomes" id="UP000275408">
    <property type="component" value="Unassembled WGS sequence"/>
</dbReference>
<accession>A0A3M6UTN9</accession>
<feature type="chain" id="PRO_5018308423" description="Apple domain-containing protein" evidence="1">
    <location>
        <begin position="24"/>
        <end position="621"/>
    </location>
</feature>
<dbReference type="OrthoDB" id="5975172at2759"/>
<dbReference type="EMBL" id="RCHS01000763">
    <property type="protein sequence ID" value="RMX56934.1"/>
    <property type="molecule type" value="Genomic_DNA"/>
</dbReference>
<gene>
    <name evidence="2" type="ORF">pdam_00011060</name>
</gene>
<feature type="signal peptide" evidence="1">
    <location>
        <begin position="1"/>
        <end position="23"/>
    </location>
</feature>
<evidence type="ECO:0000313" key="3">
    <source>
        <dbReference type="Proteomes" id="UP000275408"/>
    </source>
</evidence>
<organism evidence="2 3">
    <name type="scientific">Pocillopora damicornis</name>
    <name type="common">Cauliflower coral</name>
    <name type="synonym">Millepora damicornis</name>
    <dbReference type="NCBI Taxonomy" id="46731"/>
    <lineage>
        <taxon>Eukaryota</taxon>
        <taxon>Metazoa</taxon>
        <taxon>Cnidaria</taxon>
        <taxon>Anthozoa</taxon>
        <taxon>Hexacorallia</taxon>
        <taxon>Scleractinia</taxon>
        <taxon>Astrocoeniina</taxon>
        <taxon>Pocilloporidae</taxon>
        <taxon>Pocillopora</taxon>
    </lineage>
</organism>